<dbReference type="Gene3D" id="3.40.960.10">
    <property type="entry name" value="VSR Endonuclease"/>
    <property type="match status" value="1"/>
</dbReference>
<dbReference type="Pfam" id="PF03852">
    <property type="entry name" value="Vsr"/>
    <property type="match status" value="1"/>
</dbReference>
<dbReference type="SUPFAM" id="SSF52980">
    <property type="entry name" value="Restriction endonuclease-like"/>
    <property type="match status" value="1"/>
</dbReference>
<name>A0ABU3GQM9_9SPHI</name>
<dbReference type="EC" id="3.1.-.-" evidence="7"/>
<evidence type="ECO:0000256" key="1">
    <source>
        <dbReference type="ARBA" id="ARBA00022722"/>
    </source>
</evidence>
<dbReference type="NCBIfam" id="TIGR00632">
    <property type="entry name" value="vsr"/>
    <property type="match status" value="1"/>
</dbReference>
<sequence>MVNYEDKEIIKVPRFNEVNGFYTTKSRSILMSKIKSKNTRPEILFRKALWASGIRFRLHNKALPGNPDIVINKYKIIVFIDGEFWHGYEWDKKRAKIKSNREFWIAKIERNMQRDEANNLKLKLMGYTVIRFWEKQIKKDVLGCVKVVSEKMEGV</sequence>
<comment type="similarity">
    <text evidence="6">Belongs to the Vsr family.</text>
</comment>
<reference evidence="8" key="1">
    <citation type="submission" date="2023-07" db="EMBL/GenBank/DDBJ databases">
        <title>Functional and genomic diversity of the sorghum phyllosphere microbiome.</title>
        <authorList>
            <person name="Shade A."/>
        </authorList>
    </citation>
    <scope>NUCLEOTIDE SEQUENCE [LARGE SCALE GENOMIC DNA]</scope>
    <source>
        <strain evidence="8">SORGH_AS_0422</strain>
    </source>
</reference>
<keyword evidence="8" id="KW-1185">Reference proteome</keyword>
<proteinExistence type="inferred from homology"/>
<keyword evidence="4 7" id="KW-0378">Hydrolase</keyword>
<dbReference type="EMBL" id="JAVLVU010000001">
    <property type="protein sequence ID" value="MDT3402092.1"/>
    <property type="molecule type" value="Genomic_DNA"/>
</dbReference>
<dbReference type="InterPro" id="IPR004603">
    <property type="entry name" value="DNA_mismatch_endonuc_vsr"/>
</dbReference>
<evidence type="ECO:0000256" key="3">
    <source>
        <dbReference type="ARBA" id="ARBA00022763"/>
    </source>
</evidence>
<gene>
    <name evidence="7" type="ORF">QE417_001164</name>
</gene>
<keyword evidence="1" id="KW-0540">Nuclease</keyword>
<evidence type="ECO:0000256" key="4">
    <source>
        <dbReference type="ARBA" id="ARBA00022801"/>
    </source>
</evidence>
<evidence type="ECO:0000313" key="7">
    <source>
        <dbReference type="EMBL" id="MDT3402092.1"/>
    </source>
</evidence>
<protein>
    <submittedName>
        <fullName evidence="7">DNA mismatch endonuclease (Patch repair protein)</fullName>
        <ecNumber evidence="7">3.1.-.-</ecNumber>
    </submittedName>
</protein>
<evidence type="ECO:0000313" key="8">
    <source>
        <dbReference type="Proteomes" id="UP001258315"/>
    </source>
</evidence>
<dbReference type="InterPro" id="IPR011335">
    <property type="entry name" value="Restrct_endonuc-II-like"/>
</dbReference>
<dbReference type="GO" id="GO:0004519">
    <property type="term" value="F:endonuclease activity"/>
    <property type="evidence" value="ECO:0007669"/>
    <property type="project" value="UniProtKB-KW"/>
</dbReference>
<evidence type="ECO:0000256" key="6">
    <source>
        <dbReference type="ARBA" id="ARBA00029466"/>
    </source>
</evidence>
<keyword evidence="2 7" id="KW-0255">Endonuclease</keyword>
<dbReference type="RefSeq" id="WP_311948240.1">
    <property type="nucleotide sequence ID" value="NZ_JAVLVU010000001.1"/>
</dbReference>
<accession>A0ABU3GQM9</accession>
<dbReference type="Proteomes" id="UP001258315">
    <property type="component" value="Unassembled WGS sequence"/>
</dbReference>
<dbReference type="GO" id="GO:0016787">
    <property type="term" value="F:hydrolase activity"/>
    <property type="evidence" value="ECO:0007669"/>
    <property type="project" value="UniProtKB-KW"/>
</dbReference>
<evidence type="ECO:0000256" key="2">
    <source>
        <dbReference type="ARBA" id="ARBA00022759"/>
    </source>
</evidence>
<keyword evidence="5" id="KW-0234">DNA repair</keyword>
<evidence type="ECO:0000256" key="5">
    <source>
        <dbReference type="ARBA" id="ARBA00023204"/>
    </source>
</evidence>
<organism evidence="7 8">
    <name type="scientific">Mucilaginibacter terrae</name>
    <dbReference type="NCBI Taxonomy" id="1955052"/>
    <lineage>
        <taxon>Bacteria</taxon>
        <taxon>Pseudomonadati</taxon>
        <taxon>Bacteroidota</taxon>
        <taxon>Sphingobacteriia</taxon>
        <taxon>Sphingobacteriales</taxon>
        <taxon>Sphingobacteriaceae</taxon>
        <taxon>Mucilaginibacter</taxon>
    </lineage>
</organism>
<comment type="caution">
    <text evidence="7">The sequence shown here is derived from an EMBL/GenBank/DDBJ whole genome shotgun (WGS) entry which is preliminary data.</text>
</comment>
<dbReference type="CDD" id="cd00221">
    <property type="entry name" value="Vsr"/>
    <property type="match status" value="1"/>
</dbReference>
<keyword evidence="3" id="KW-0227">DNA damage</keyword>